<protein>
    <submittedName>
        <fullName evidence="1">Unnamed protein product</fullName>
    </submittedName>
</protein>
<gene>
    <name evidence="1" type="ORF">Amon02_000186200</name>
</gene>
<keyword evidence="2" id="KW-1185">Reference proteome</keyword>
<accession>A0ACB5SVW7</accession>
<sequence>MSSKSKKYHHNRTNKPLPVDIVQVPQLIPHNPLSWCVVGVCFIIGWAKINNRKAHVVYDEEAMTFKIPDSKDMHRIWSSGYFGKASLSRSEPTWADRTKKRLLNVNTKEAVSEDVVKRRRKERAKFKKERQRLDELGKQYRLEGNDEKLKLLEEERRSFNDKSKGRVKEDKETKHHNHHHHHSKKGKDDFSSSYQPTLADLRKEDRDLIVDGKDIRNLEYLELMPVEALFLNIINSVNITIEGKSYSSIQLFKLLCETCGEIKPNNPFILQFLVYFHYKTLGWCARSGFKFSSDYILYERGPPFQHAKFAVTIVDNSVENRKSWSDYGSVYRVVSGVKKTMVLCFVDSPDEDDFIKAWDSLDDSSLESLKSLLSLYGINEIIYRRWSPSRTRE</sequence>
<name>A0ACB5SVW7_AMBMO</name>
<reference evidence="1" key="1">
    <citation type="submission" date="2023-04" db="EMBL/GenBank/DDBJ databases">
        <title>Ambrosiozyma monospora NBRC 10751.</title>
        <authorList>
            <person name="Ichikawa N."/>
            <person name="Sato H."/>
            <person name="Tonouchi N."/>
        </authorList>
    </citation>
    <scope>NUCLEOTIDE SEQUENCE</scope>
    <source>
        <strain evidence="1">NBRC 10751</strain>
    </source>
</reference>
<organism evidence="1 2">
    <name type="scientific">Ambrosiozyma monospora</name>
    <name type="common">Yeast</name>
    <name type="synonym">Endomycopsis monosporus</name>
    <dbReference type="NCBI Taxonomy" id="43982"/>
    <lineage>
        <taxon>Eukaryota</taxon>
        <taxon>Fungi</taxon>
        <taxon>Dikarya</taxon>
        <taxon>Ascomycota</taxon>
        <taxon>Saccharomycotina</taxon>
        <taxon>Pichiomycetes</taxon>
        <taxon>Pichiales</taxon>
        <taxon>Pichiaceae</taxon>
        <taxon>Ambrosiozyma</taxon>
    </lineage>
</organism>
<dbReference type="EMBL" id="BSXS01000994">
    <property type="protein sequence ID" value="GME74699.1"/>
    <property type="molecule type" value="Genomic_DNA"/>
</dbReference>
<evidence type="ECO:0000313" key="2">
    <source>
        <dbReference type="Proteomes" id="UP001165064"/>
    </source>
</evidence>
<comment type="caution">
    <text evidence="1">The sequence shown here is derived from an EMBL/GenBank/DDBJ whole genome shotgun (WGS) entry which is preliminary data.</text>
</comment>
<evidence type="ECO:0000313" key="1">
    <source>
        <dbReference type="EMBL" id="GME74699.1"/>
    </source>
</evidence>
<dbReference type="Proteomes" id="UP001165064">
    <property type="component" value="Unassembled WGS sequence"/>
</dbReference>
<proteinExistence type="predicted"/>